<comment type="caution">
    <text evidence="7">The sequence shown here is derived from an EMBL/GenBank/DDBJ whole genome shotgun (WGS) entry which is preliminary data.</text>
</comment>
<keyword evidence="3" id="KW-0963">Cytoplasm</keyword>
<reference evidence="7 8" key="1">
    <citation type="journal article" date="2017" name="Gigascience">
        <title>Draft genome of the honey bee ectoparasitic mite, Tropilaelaps mercedesae, is shaped by the parasitic life history.</title>
        <authorList>
            <person name="Dong X."/>
            <person name="Armstrong S.D."/>
            <person name="Xia D."/>
            <person name="Makepeace B.L."/>
            <person name="Darby A.C."/>
            <person name="Kadowaki T."/>
        </authorList>
    </citation>
    <scope>NUCLEOTIDE SEQUENCE [LARGE SCALE GENOMIC DNA]</scope>
    <source>
        <strain evidence="7">Wuxi-XJTLU</strain>
    </source>
</reference>
<dbReference type="AlphaFoldDB" id="A0A1V9Y192"/>
<comment type="function">
    <text evidence="4">May be involved in photoreceptor outer segment disk morphogenesis.</text>
</comment>
<keyword evidence="6" id="KW-0175">Coiled coil</keyword>
<protein>
    <recommendedName>
        <fullName evidence="5">Cilia- and flagella-associated protein 418</fullName>
    </recommendedName>
</protein>
<keyword evidence="8" id="KW-1185">Reference proteome</keyword>
<sequence>MSSPWDRRCVTELRTMLAEEIEELVNELLQEQNRASDETKSSLNEGSNWESGRCAPAHIGGSALAIGVSRTGVVRACSRLRCASCDIAVVAFEGARWYSDTDYLFLRNHAPCGGALREKLTPAEGSRAYACQCRWVSLDDGQVATPASFGLRWFC</sequence>
<dbReference type="OrthoDB" id="259905at2759"/>
<dbReference type="EMBL" id="MNPL01001076">
    <property type="protein sequence ID" value="OQR79481.1"/>
    <property type="molecule type" value="Genomic_DNA"/>
</dbReference>
<evidence type="ECO:0000256" key="2">
    <source>
        <dbReference type="ARBA" id="ARBA00004496"/>
    </source>
</evidence>
<proteinExistence type="predicted"/>
<evidence type="ECO:0000313" key="8">
    <source>
        <dbReference type="Proteomes" id="UP000192247"/>
    </source>
</evidence>
<evidence type="ECO:0000313" key="7">
    <source>
        <dbReference type="EMBL" id="OQR79481.1"/>
    </source>
</evidence>
<feature type="coiled-coil region" evidence="6">
    <location>
        <begin position="14"/>
        <end position="41"/>
    </location>
</feature>
<evidence type="ECO:0000256" key="4">
    <source>
        <dbReference type="ARBA" id="ARBA00024819"/>
    </source>
</evidence>
<name>A0A1V9Y192_9ACAR</name>
<dbReference type="GO" id="GO:0005829">
    <property type="term" value="C:cytosol"/>
    <property type="evidence" value="ECO:0007669"/>
    <property type="project" value="TreeGrafter"/>
</dbReference>
<dbReference type="PANTHER" id="PTHR33958:SF1">
    <property type="entry name" value="CILIA- AND FLAGELLA-ASSOCIATED PROTEIN 418"/>
    <property type="match status" value="1"/>
</dbReference>
<dbReference type="InterPro" id="IPR029239">
    <property type="entry name" value="CFAP418"/>
</dbReference>
<dbReference type="GO" id="GO:0001917">
    <property type="term" value="C:photoreceptor inner segment"/>
    <property type="evidence" value="ECO:0007669"/>
    <property type="project" value="UniProtKB-SubCell"/>
</dbReference>
<evidence type="ECO:0000256" key="5">
    <source>
        <dbReference type="ARBA" id="ARBA00026215"/>
    </source>
</evidence>
<dbReference type="Proteomes" id="UP000192247">
    <property type="component" value="Unassembled WGS sequence"/>
</dbReference>
<gene>
    <name evidence="7" type="ORF">BIW11_05708</name>
</gene>
<accession>A0A1V9Y192</accession>
<evidence type="ECO:0000256" key="3">
    <source>
        <dbReference type="ARBA" id="ARBA00022490"/>
    </source>
</evidence>
<dbReference type="InParanoid" id="A0A1V9Y192"/>
<organism evidence="7 8">
    <name type="scientific">Tropilaelaps mercedesae</name>
    <dbReference type="NCBI Taxonomy" id="418985"/>
    <lineage>
        <taxon>Eukaryota</taxon>
        <taxon>Metazoa</taxon>
        <taxon>Ecdysozoa</taxon>
        <taxon>Arthropoda</taxon>
        <taxon>Chelicerata</taxon>
        <taxon>Arachnida</taxon>
        <taxon>Acari</taxon>
        <taxon>Parasitiformes</taxon>
        <taxon>Mesostigmata</taxon>
        <taxon>Gamasina</taxon>
        <taxon>Dermanyssoidea</taxon>
        <taxon>Laelapidae</taxon>
        <taxon>Tropilaelaps</taxon>
    </lineage>
</organism>
<evidence type="ECO:0000256" key="6">
    <source>
        <dbReference type="SAM" id="Coils"/>
    </source>
</evidence>
<dbReference type="STRING" id="418985.A0A1V9Y192"/>
<evidence type="ECO:0000256" key="1">
    <source>
        <dbReference type="ARBA" id="ARBA00004437"/>
    </source>
</evidence>
<comment type="subcellular location">
    <subcellularLocation>
        <location evidence="2">Cytoplasm</location>
    </subcellularLocation>
    <subcellularLocation>
        <location evidence="1">Photoreceptor inner segment</location>
    </subcellularLocation>
</comment>
<dbReference type="Pfam" id="PF14996">
    <property type="entry name" value="RMP"/>
    <property type="match status" value="1"/>
</dbReference>
<dbReference type="PANTHER" id="PTHR33958">
    <property type="entry name" value="PROTEIN C8ORF37"/>
    <property type="match status" value="1"/>
</dbReference>
<feature type="non-terminal residue" evidence="7">
    <location>
        <position position="155"/>
    </location>
</feature>